<reference evidence="2 3" key="1">
    <citation type="submission" date="2019-05" db="EMBL/GenBank/DDBJ databases">
        <authorList>
            <consortium name="Science for Life Laboratories"/>
        </authorList>
    </citation>
    <scope>NUCLEOTIDE SEQUENCE [LARGE SCALE GENOMIC DNA]</scope>
    <source>
        <strain evidence="2">Soil9</strain>
    </source>
</reference>
<dbReference type="KEGG" id="gms:SOIL9_44360"/>
<keyword evidence="3" id="KW-1185">Reference proteome</keyword>
<dbReference type="EMBL" id="LR593886">
    <property type="protein sequence ID" value="VTR93278.1"/>
    <property type="molecule type" value="Genomic_DNA"/>
</dbReference>
<keyword evidence="1" id="KW-0732">Signal</keyword>
<gene>
    <name evidence="2" type="ORF">SOIL9_44360</name>
</gene>
<organism evidence="2 3">
    <name type="scientific">Gemmata massiliana</name>
    <dbReference type="NCBI Taxonomy" id="1210884"/>
    <lineage>
        <taxon>Bacteria</taxon>
        <taxon>Pseudomonadati</taxon>
        <taxon>Planctomycetota</taxon>
        <taxon>Planctomycetia</taxon>
        <taxon>Gemmatales</taxon>
        <taxon>Gemmataceae</taxon>
        <taxon>Gemmata</taxon>
    </lineage>
</organism>
<protein>
    <submittedName>
        <fullName evidence="2">Uncharacterized protein</fullName>
    </submittedName>
</protein>
<sequence length="111" mass="12764">MRASLLTAAVAAALTFTLGTASDAKAQITVYPSINSSPYVYPVGYTYPSYSYNYAYNYPGYRTYSYGWTNPYSTWQWAGYRTYPTYPTYYGGYTGYYGGPRYYGGWRGRRW</sequence>
<evidence type="ECO:0000256" key="1">
    <source>
        <dbReference type="SAM" id="SignalP"/>
    </source>
</evidence>
<proteinExistence type="predicted"/>
<name>A0A6P2CVV9_9BACT</name>
<feature type="signal peptide" evidence="1">
    <location>
        <begin position="1"/>
        <end position="26"/>
    </location>
</feature>
<evidence type="ECO:0000313" key="2">
    <source>
        <dbReference type="EMBL" id="VTR93278.1"/>
    </source>
</evidence>
<dbReference type="AlphaFoldDB" id="A0A6P2CVV9"/>
<feature type="chain" id="PRO_5026787019" evidence="1">
    <location>
        <begin position="27"/>
        <end position="111"/>
    </location>
</feature>
<dbReference type="RefSeq" id="WP_162668035.1">
    <property type="nucleotide sequence ID" value="NZ_LR593886.1"/>
</dbReference>
<dbReference type="Proteomes" id="UP000464178">
    <property type="component" value="Chromosome"/>
</dbReference>
<accession>A0A6P2CVV9</accession>
<evidence type="ECO:0000313" key="3">
    <source>
        <dbReference type="Proteomes" id="UP000464178"/>
    </source>
</evidence>